<dbReference type="Proteomes" id="UP001170954">
    <property type="component" value="Unassembled WGS sequence"/>
</dbReference>
<name>A0ABT7NPC4_9SPHI</name>
<dbReference type="EMBL" id="JACAGK010000030">
    <property type="protein sequence ID" value="MDM1048838.1"/>
    <property type="molecule type" value="Genomic_DNA"/>
</dbReference>
<protein>
    <submittedName>
        <fullName evidence="2">Uncharacterized protein</fullName>
    </submittedName>
</protein>
<feature type="region of interest" description="Disordered" evidence="1">
    <location>
        <begin position="27"/>
        <end position="57"/>
    </location>
</feature>
<gene>
    <name evidence="2" type="ORF">HX018_11395</name>
</gene>
<evidence type="ECO:0000313" key="3">
    <source>
        <dbReference type="Proteomes" id="UP001170954"/>
    </source>
</evidence>
<sequence length="57" mass="6275">MCSKLKYVQPIIVCITVEMEESIGTSSATINTGNTGNTPKIEEWESAPNGSYKNYDM</sequence>
<evidence type="ECO:0000313" key="2">
    <source>
        <dbReference type="EMBL" id="MDM1048838.1"/>
    </source>
</evidence>
<organism evidence="2 3">
    <name type="scientific">Sphingobacterium hotanense</name>
    <dbReference type="NCBI Taxonomy" id="649196"/>
    <lineage>
        <taxon>Bacteria</taxon>
        <taxon>Pseudomonadati</taxon>
        <taxon>Bacteroidota</taxon>
        <taxon>Sphingobacteriia</taxon>
        <taxon>Sphingobacteriales</taxon>
        <taxon>Sphingobacteriaceae</taxon>
        <taxon>Sphingobacterium</taxon>
    </lineage>
</organism>
<evidence type="ECO:0000256" key="1">
    <source>
        <dbReference type="SAM" id="MobiDB-lite"/>
    </source>
</evidence>
<comment type="caution">
    <text evidence="2">The sequence shown here is derived from an EMBL/GenBank/DDBJ whole genome shotgun (WGS) entry which is preliminary data.</text>
</comment>
<feature type="compositionally biased region" description="Polar residues" evidence="1">
    <location>
        <begin position="48"/>
        <end position="57"/>
    </location>
</feature>
<accession>A0ABT7NPC4</accession>
<reference evidence="2" key="1">
    <citation type="submission" date="2020-06" db="EMBL/GenBank/DDBJ databases">
        <authorList>
            <person name="Dong N."/>
        </authorList>
    </citation>
    <scope>NUCLEOTIDE SEQUENCE</scope>
    <source>
        <strain evidence="2">R1692</strain>
    </source>
</reference>
<feature type="compositionally biased region" description="Polar residues" evidence="1">
    <location>
        <begin position="27"/>
        <end position="38"/>
    </location>
</feature>
<reference evidence="2" key="2">
    <citation type="journal article" date="2022" name="Sci. Total Environ.">
        <title>Prevalence, transmission, and molecular epidemiology of tet(X)-positive bacteria among humans, animals, and environmental niches in China: An epidemiological, and genomic-based study.</title>
        <authorList>
            <person name="Dong N."/>
            <person name="Zeng Y."/>
            <person name="Cai C."/>
            <person name="Sun C."/>
            <person name="Lu J."/>
            <person name="Liu C."/>
            <person name="Zhou H."/>
            <person name="Sun Q."/>
            <person name="Shu L."/>
            <person name="Wang H."/>
            <person name="Wang Y."/>
            <person name="Wang S."/>
            <person name="Wu C."/>
            <person name="Chan E.W."/>
            <person name="Chen G."/>
            <person name="Shen Z."/>
            <person name="Chen S."/>
            <person name="Zhang R."/>
        </authorList>
    </citation>
    <scope>NUCLEOTIDE SEQUENCE</scope>
    <source>
        <strain evidence="2">R1692</strain>
    </source>
</reference>
<proteinExistence type="predicted"/>
<keyword evidence="3" id="KW-1185">Reference proteome</keyword>
<dbReference type="RefSeq" id="WP_187773999.1">
    <property type="nucleotide sequence ID" value="NZ_CP030848.1"/>
</dbReference>